<keyword evidence="8" id="KW-0472">Membrane</keyword>
<keyword evidence="3" id="KW-0378">Hydrolase</keyword>
<reference evidence="10" key="1">
    <citation type="submission" date="2024-04" db="EMBL/GenBank/DDBJ databases">
        <title>Salinicola lusitanus LLJ914,a marine bacterium isolated from the Okinawa Trough.</title>
        <authorList>
            <person name="Li J."/>
        </authorList>
    </citation>
    <scope>NUCLEOTIDE SEQUENCE [LARGE SCALE GENOMIC DNA]</scope>
</reference>
<comment type="caution">
    <text evidence="9">The sequence shown here is derived from an EMBL/GenBank/DDBJ whole genome shotgun (WGS) entry which is preliminary data.</text>
</comment>
<organism evidence="9 10">
    <name type="scientific">Mugilogobius chulae</name>
    <name type="common">yellowstripe goby</name>
    <dbReference type="NCBI Taxonomy" id="88201"/>
    <lineage>
        <taxon>Eukaryota</taxon>
        <taxon>Metazoa</taxon>
        <taxon>Chordata</taxon>
        <taxon>Craniata</taxon>
        <taxon>Vertebrata</taxon>
        <taxon>Euteleostomi</taxon>
        <taxon>Actinopterygii</taxon>
        <taxon>Neopterygii</taxon>
        <taxon>Teleostei</taxon>
        <taxon>Neoteleostei</taxon>
        <taxon>Acanthomorphata</taxon>
        <taxon>Gobiaria</taxon>
        <taxon>Gobiiformes</taxon>
        <taxon>Gobioidei</taxon>
        <taxon>Gobiidae</taxon>
        <taxon>Gobionellinae</taxon>
        <taxon>Mugilogobius</taxon>
    </lineage>
</organism>
<keyword evidence="8" id="KW-0812">Transmembrane</keyword>
<dbReference type="GO" id="GO:0005975">
    <property type="term" value="P:carbohydrate metabolic process"/>
    <property type="evidence" value="ECO:0007669"/>
    <property type="project" value="InterPro"/>
</dbReference>
<evidence type="ECO:0000256" key="5">
    <source>
        <dbReference type="ARBA" id="ARBA00023295"/>
    </source>
</evidence>
<evidence type="ECO:0000256" key="3">
    <source>
        <dbReference type="ARBA" id="ARBA00022801"/>
    </source>
</evidence>
<feature type="transmembrane region" description="Helical" evidence="8">
    <location>
        <begin position="693"/>
        <end position="712"/>
    </location>
</feature>
<comment type="subunit">
    <text evidence="2">Homodimer.</text>
</comment>
<dbReference type="FunFam" id="3.20.20.80:FF:000013">
    <property type="entry name" value="lactase-phlorizin hydrolase"/>
    <property type="match status" value="1"/>
</dbReference>
<evidence type="ECO:0000256" key="8">
    <source>
        <dbReference type="SAM" id="Phobius"/>
    </source>
</evidence>
<keyword evidence="10" id="KW-1185">Reference proteome</keyword>
<evidence type="ECO:0000313" key="9">
    <source>
        <dbReference type="EMBL" id="KAK7877247.1"/>
    </source>
</evidence>
<dbReference type="Proteomes" id="UP001460270">
    <property type="component" value="Unassembled WGS sequence"/>
</dbReference>
<dbReference type="InterPro" id="IPR001360">
    <property type="entry name" value="Glyco_hydro_1"/>
</dbReference>
<dbReference type="EMBL" id="JBBPFD010000709">
    <property type="protein sequence ID" value="KAK7877247.1"/>
    <property type="molecule type" value="Genomic_DNA"/>
</dbReference>
<comment type="similarity">
    <text evidence="1 7">Belongs to the glycosyl hydrolase 1 family.</text>
</comment>
<dbReference type="PROSITE" id="PS00572">
    <property type="entry name" value="GLYCOSYL_HYDROL_F1_1"/>
    <property type="match status" value="1"/>
</dbReference>
<dbReference type="PANTHER" id="PTHR10353:SF38">
    <property type="entry name" value="LACTASE_PHLORIZIN HYDROLASE"/>
    <property type="match status" value="1"/>
</dbReference>
<evidence type="ECO:0000256" key="1">
    <source>
        <dbReference type="ARBA" id="ARBA00010838"/>
    </source>
</evidence>
<evidence type="ECO:0000256" key="6">
    <source>
        <dbReference type="PROSITE-ProRule" id="PRU10055"/>
    </source>
</evidence>
<name>A0AAW0MJJ2_9GOBI</name>
<evidence type="ECO:0008006" key="11">
    <source>
        <dbReference type="Google" id="ProtNLM"/>
    </source>
</evidence>
<proteinExistence type="inferred from homology"/>
<dbReference type="PANTHER" id="PTHR10353">
    <property type="entry name" value="GLYCOSYL HYDROLASE"/>
    <property type="match status" value="1"/>
</dbReference>
<gene>
    <name evidence="9" type="ORF">WMY93_032048</name>
</gene>
<protein>
    <recommendedName>
        <fullName evidence="11">Lactase</fullName>
    </recommendedName>
</protein>
<evidence type="ECO:0000256" key="4">
    <source>
        <dbReference type="ARBA" id="ARBA00023180"/>
    </source>
</evidence>
<keyword evidence="8" id="KW-1133">Transmembrane helix</keyword>
<evidence type="ECO:0000313" key="10">
    <source>
        <dbReference type="Proteomes" id="UP001460270"/>
    </source>
</evidence>
<dbReference type="AlphaFoldDB" id="A0AAW0MJJ2"/>
<dbReference type="SUPFAM" id="SSF51445">
    <property type="entry name" value="(Trans)glycosidases"/>
    <property type="match status" value="2"/>
</dbReference>
<dbReference type="Pfam" id="PF00232">
    <property type="entry name" value="Glyco_hydro_1"/>
    <property type="match status" value="2"/>
</dbReference>
<dbReference type="PRINTS" id="PR00131">
    <property type="entry name" value="GLHYDRLASE1"/>
</dbReference>
<feature type="active site" description="Nucleophile" evidence="6">
    <location>
        <position position="549"/>
    </location>
</feature>
<dbReference type="GO" id="GO:0000016">
    <property type="term" value="F:lactase activity"/>
    <property type="evidence" value="ECO:0007669"/>
    <property type="project" value="TreeGrafter"/>
</dbReference>
<evidence type="ECO:0000256" key="2">
    <source>
        <dbReference type="ARBA" id="ARBA00011738"/>
    </source>
</evidence>
<sequence length="732" mass="81647">MCLALTLLSPAAQSLDVFSSDSSLSCSSEPGCLRAWMCLALTLLSPAAQSLDVFSSDSSLSCSSEPGCLRAWTCLALTLLSPAAQSVDGVRLRGYMGAPLMDSFEWLQGYIMGSGLNQNGFPAGEDETLLYGHFRDDMMWSSATASFQIEGGWRSDDRGGWRSDGKGLSIWDTFAHTPLFSLSLRSKAAGVGTIEGGWRSDGKGLSIWDTFSHTPDKVKNGDNGDVACDSYHRTDEDVSMLKTLGVKYYRFSIAWSRVLPDGTTANINEPGVQYYERLVTALVDAGIQPQVTLYHWDLPQALENVGGWQNVSMVNYFRDYADLMFSRLGPKVKLWITFNEPYIVANLGYGYGNFAPGVSADPGRIPYVVAHNLIKSHAEAWHLYNDKYRATQNGQISITLNADWAEPRNPYRQEDKDATYRYVEFFLGWFAHPIYIGDYSDIMKDTIRNRSLEGGLTQSRLPEFTPEEIKRINGTHDYFGLNHYTTKLIFPIDYGTQQNYDADRGVGAVDDWSWLESGSSWLKVTPFGIRRLLRHIKETYGNPQILITENGVSEKGTVDLNDEVRQYYYTHYINNVLKARLLDGADVRGYTAWSLMDNFEWAEGYGERFGLFFVNRSDAGLPRTPKVSVQTYNKIIRCNGFADPESGHECLQPVTPAPPVTDVTAAPPTFPPLNFLGLSLTPEEAELGFSTTFALMLVMAFLVIVSGVAFFVSRRKRKNKKVSQSKVSQSAL</sequence>
<accession>A0AAW0MJJ2</accession>
<keyword evidence="4" id="KW-0325">Glycoprotein</keyword>
<dbReference type="Gene3D" id="3.20.20.80">
    <property type="entry name" value="Glycosidases"/>
    <property type="match status" value="2"/>
</dbReference>
<dbReference type="InterPro" id="IPR017853">
    <property type="entry name" value="GH"/>
</dbReference>
<dbReference type="InterPro" id="IPR018120">
    <property type="entry name" value="Glyco_hydro_1_AS"/>
</dbReference>
<evidence type="ECO:0000256" key="7">
    <source>
        <dbReference type="RuleBase" id="RU003690"/>
    </source>
</evidence>
<keyword evidence="5" id="KW-0326">Glycosidase</keyword>